<dbReference type="GO" id="GO:0008381">
    <property type="term" value="F:mechanosensitive monoatomic ion channel activity"/>
    <property type="evidence" value="ECO:0007669"/>
    <property type="project" value="InterPro"/>
</dbReference>
<keyword evidence="1" id="KW-0812">Transmembrane</keyword>
<feature type="transmembrane region" description="Helical" evidence="1">
    <location>
        <begin position="298"/>
        <end position="318"/>
    </location>
</feature>
<dbReference type="InterPro" id="IPR045275">
    <property type="entry name" value="MscS_archaea/bacteria_type"/>
</dbReference>
<dbReference type="OrthoDB" id="1411407at2"/>
<feature type="transmembrane region" description="Helical" evidence="1">
    <location>
        <begin position="74"/>
        <end position="94"/>
    </location>
</feature>
<evidence type="ECO:0000256" key="1">
    <source>
        <dbReference type="SAM" id="Phobius"/>
    </source>
</evidence>
<dbReference type="EMBL" id="PISE01000021">
    <property type="protein sequence ID" value="PKG23658.1"/>
    <property type="molecule type" value="Genomic_DNA"/>
</dbReference>
<name>A0A2N0Z2B0_9BACI</name>
<evidence type="ECO:0000313" key="3">
    <source>
        <dbReference type="Proteomes" id="UP000233375"/>
    </source>
</evidence>
<dbReference type="NCBIfam" id="NF033912">
    <property type="entry name" value="msc"/>
    <property type="match status" value="1"/>
</dbReference>
<dbReference type="PANTHER" id="PTHR30221">
    <property type="entry name" value="SMALL-CONDUCTANCE MECHANOSENSITIVE CHANNEL"/>
    <property type="match status" value="1"/>
</dbReference>
<sequence length="504" mass="55358">MNNTNFWNGWGYYLDRLPDFLLAILVLIIGWIIAKFIEKAILKGLQKTNLDNKLFREGTKPNRKYSSEKIISKVIYYILLVFVFTLFFNILNLTAFTAPLVNMLSSLLGAIPNILKAAIILIFAWIVASSLKFIIKKAGSTLQAHEKLQKWNVTEGKNHTNIVDKVAAISFYFVLLLFLPAVLGALNLQGVSEPFTNMLHNILAFLPKLLAAALIVLVGYFVAKIVRTIVTNLLQSIGIENLVQRIGLNKLFENTSLSSIIGNIVFIFIMIPTIISALDKLDIQGISDPAIKMLNDILTMIPNIAVAIFLILIGVWLGKWVKQMVVALLVNLGLDSYVRKMGIKATSNISSIIGSIVQVLIVFLLAVQALNLVGLQFLVTLSTAVVAYLPQVIAAIAIIGVGLWLGYLVQRILGGFLQGAHFRLLPAIAKYAIITISIFMALDQLRVASSIVNSAFILILGGLALAFGLAFGLGGKDFAAKHLRKLDTAMENTKVNKNNDEKNI</sequence>
<organism evidence="2 3">
    <name type="scientific">Niallia nealsonii</name>
    <dbReference type="NCBI Taxonomy" id="115979"/>
    <lineage>
        <taxon>Bacteria</taxon>
        <taxon>Bacillati</taxon>
        <taxon>Bacillota</taxon>
        <taxon>Bacilli</taxon>
        <taxon>Bacillales</taxon>
        <taxon>Bacillaceae</taxon>
        <taxon>Niallia</taxon>
    </lineage>
</organism>
<dbReference type="Proteomes" id="UP000233375">
    <property type="component" value="Unassembled WGS sequence"/>
</dbReference>
<dbReference type="RefSeq" id="WP_101177167.1">
    <property type="nucleotide sequence ID" value="NZ_PISE01000021.1"/>
</dbReference>
<feature type="transmembrane region" description="Helical" evidence="1">
    <location>
        <begin position="454"/>
        <end position="475"/>
    </location>
</feature>
<feature type="transmembrane region" description="Helical" evidence="1">
    <location>
        <begin position="114"/>
        <end position="135"/>
    </location>
</feature>
<feature type="transmembrane region" description="Helical" evidence="1">
    <location>
        <begin position="198"/>
        <end position="223"/>
    </location>
</feature>
<feature type="transmembrane region" description="Helical" evidence="1">
    <location>
        <begin position="421"/>
        <end position="442"/>
    </location>
</feature>
<comment type="caution">
    <text evidence="2">The sequence shown here is derived from an EMBL/GenBank/DDBJ whole genome shotgun (WGS) entry which is preliminary data.</text>
</comment>
<gene>
    <name evidence="2" type="ORF">CWS01_10565</name>
</gene>
<accession>A0A2N0Z2B0</accession>
<feature type="transmembrane region" description="Helical" evidence="1">
    <location>
        <begin position="349"/>
        <end position="373"/>
    </location>
</feature>
<dbReference type="PANTHER" id="PTHR30221:SF1">
    <property type="entry name" value="SMALL-CONDUCTANCE MECHANOSENSITIVE CHANNEL"/>
    <property type="match status" value="1"/>
</dbReference>
<keyword evidence="1" id="KW-1133">Transmembrane helix</keyword>
<protein>
    <submittedName>
        <fullName evidence="2">Uncharacterized protein</fullName>
    </submittedName>
</protein>
<feature type="transmembrane region" description="Helical" evidence="1">
    <location>
        <begin position="20"/>
        <end position="37"/>
    </location>
</feature>
<evidence type="ECO:0000313" key="2">
    <source>
        <dbReference type="EMBL" id="PKG23658.1"/>
    </source>
</evidence>
<keyword evidence="3" id="KW-1185">Reference proteome</keyword>
<dbReference type="InterPro" id="IPR008910">
    <property type="entry name" value="MSC_TM_helix"/>
</dbReference>
<feature type="transmembrane region" description="Helical" evidence="1">
    <location>
        <begin position="166"/>
        <end position="186"/>
    </location>
</feature>
<dbReference type="Gene3D" id="1.10.287.1260">
    <property type="match status" value="3"/>
</dbReference>
<dbReference type="Pfam" id="PF05552">
    <property type="entry name" value="MS_channel_1st_1"/>
    <property type="match status" value="5"/>
</dbReference>
<proteinExistence type="predicted"/>
<dbReference type="AlphaFoldDB" id="A0A2N0Z2B0"/>
<reference evidence="2 3" key="1">
    <citation type="journal article" date="2003" name="Int. J. Syst. Evol. Microbiol.">
        <title>Bacillus nealsonii sp. nov., isolated from a spacecraft-assembly facility, whose spores are gamma-radiation resistant.</title>
        <authorList>
            <person name="Venkateswaran K."/>
            <person name="Kempf M."/>
            <person name="Chen F."/>
            <person name="Satomi M."/>
            <person name="Nicholson W."/>
            <person name="Kern R."/>
        </authorList>
    </citation>
    <scope>NUCLEOTIDE SEQUENCE [LARGE SCALE GENOMIC DNA]</scope>
    <source>
        <strain evidence="2 3">FO-92</strain>
    </source>
</reference>
<feature type="transmembrane region" description="Helical" evidence="1">
    <location>
        <begin position="260"/>
        <end position="278"/>
    </location>
</feature>
<feature type="transmembrane region" description="Helical" evidence="1">
    <location>
        <begin position="385"/>
        <end position="409"/>
    </location>
</feature>
<keyword evidence="1" id="KW-0472">Membrane</keyword>